<reference evidence="1 2" key="1">
    <citation type="submission" date="2017-08" db="EMBL/GenBank/DDBJ databases">
        <title>Infants hospitalized years apart are colonized by the same room-sourced microbial strains.</title>
        <authorList>
            <person name="Brooks B."/>
            <person name="Olm M.R."/>
            <person name="Firek B.A."/>
            <person name="Baker R."/>
            <person name="Thomas B.C."/>
            <person name="Morowitz M.J."/>
            <person name="Banfield J.F."/>
        </authorList>
    </citation>
    <scope>NUCLEOTIDE SEQUENCE [LARGE SCALE GENOMIC DNA]</scope>
    <source>
        <strain evidence="1">S2_005_001_R1_22</strain>
    </source>
</reference>
<accession>A0A2W5NXF3</accession>
<comment type="caution">
    <text evidence="1">The sequence shown here is derived from an EMBL/GenBank/DDBJ whole genome shotgun (WGS) entry which is preliminary data.</text>
</comment>
<dbReference type="AlphaFoldDB" id="A0A2W5NXF3"/>
<gene>
    <name evidence="1" type="ORF">DI544_14850</name>
</gene>
<sequence>MNPFIAGMVAPDTSRERSRLTVICVAPPGSLSGSGPASRGDAVAMVEVAGVVNDPKLLFTKS</sequence>
<dbReference type="EMBL" id="QFQI01000020">
    <property type="protein sequence ID" value="PZQ58252.1"/>
    <property type="molecule type" value="Genomic_DNA"/>
</dbReference>
<proteinExistence type="predicted"/>
<protein>
    <submittedName>
        <fullName evidence="1">Uncharacterized protein</fullName>
    </submittedName>
</protein>
<organism evidence="1 2">
    <name type="scientific">Sphingomonas taxi</name>
    <dbReference type="NCBI Taxonomy" id="1549858"/>
    <lineage>
        <taxon>Bacteria</taxon>
        <taxon>Pseudomonadati</taxon>
        <taxon>Pseudomonadota</taxon>
        <taxon>Alphaproteobacteria</taxon>
        <taxon>Sphingomonadales</taxon>
        <taxon>Sphingomonadaceae</taxon>
        <taxon>Sphingomonas</taxon>
    </lineage>
</organism>
<dbReference type="Proteomes" id="UP000249229">
    <property type="component" value="Unassembled WGS sequence"/>
</dbReference>
<name>A0A2W5NXF3_9SPHN</name>
<evidence type="ECO:0000313" key="1">
    <source>
        <dbReference type="EMBL" id="PZQ58252.1"/>
    </source>
</evidence>
<evidence type="ECO:0000313" key="2">
    <source>
        <dbReference type="Proteomes" id="UP000249229"/>
    </source>
</evidence>